<dbReference type="InParanoid" id="A0A251T1P4"/>
<dbReference type="Proteomes" id="UP000215914">
    <property type="component" value="Chromosome 12"/>
</dbReference>
<evidence type="ECO:0000313" key="2">
    <source>
        <dbReference type="Proteomes" id="UP000215914"/>
    </source>
</evidence>
<keyword evidence="2" id="KW-1185">Reference proteome</keyword>
<organism evidence="1 2">
    <name type="scientific">Helianthus annuus</name>
    <name type="common">Common sunflower</name>
    <dbReference type="NCBI Taxonomy" id="4232"/>
    <lineage>
        <taxon>Eukaryota</taxon>
        <taxon>Viridiplantae</taxon>
        <taxon>Streptophyta</taxon>
        <taxon>Embryophyta</taxon>
        <taxon>Tracheophyta</taxon>
        <taxon>Spermatophyta</taxon>
        <taxon>Magnoliopsida</taxon>
        <taxon>eudicotyledons</taxon>
        <taxon>Gunneridae</taxon>
        <taxon>Pentapetalae</taxon>
        <taxon>asterids</taxon>
        <taxon>campanulids</taxon>
        <taxon>Asterales</taxon>
        <taxon>Asteraceae</taxon>
        <taxon>Asteroideae</taxon>
        <taxon>Heliantheae alliance</taxon>
        <taxon>Heliantheae</taxon>
        <taxon>Helianthus</taxon>
    </lineage>
</organism>
<dbReference type="EMBL" id="CM007901">
    <property type="protein sequence ID" value="OTG04582.1"/>
    <property type="molecule type" value="Genomic_DNA"/>
</dbReference>
<reference evidence="2" key="1">
    <citation type="journal article" date="2017" name="Nature">
        <title>The sunflower genome provides insights into oil metabolism, flowering and Asterid evolution.</title>
        <authorList>
            <person name="Badouin H."/>
            <person name="Gouzy J."/>
            <person name="Grassa C.J."/>
            <person name="Murat F."/>
            <person name="Staton S.E."/>
            <person name="Cottret L."/>
            <person name="Lelandais-Briere C."/>
            <person name="Owens G.L."/>
            <person name="Carrere S."/>
            <person name="Mayjonade B."/>
            <person name="Legrand L."/>
            <person name="Gill N."/>
            <person name="Kane N.C."/>
            <person name="Bowers J.E."/>
            <person name="Hubner S."/>
            <person name="Bellec A."/>
            <person name="Berard A."/>
            <person name="Berges H."/>
            <person name="Blanchet N."/>
            <person name="Boniface M.C."/>
            <person name="Brunel D."/>
            <person name="Catrice O."/>
            <person name="Chaidir N."/>
            <person name="Claudel C."/>
            <person name="Donnadieu C."/>
            <person name="Faraut T."/>
            <person name="Fievet G."/>
            <person name="Helmstetter N."/>
            <person name="King M."/>
            <person name="Knapp S.J."/>
            <person name="Lai Z."/>
            <person name="Le Paslier M.C."/>
            <person name="Lippi Y."/>
            <person name="Lorenzon L."/>
            <person name="Mandel J.R."/>
            <person name="Marage G."/>
            <person name="Marchand G."/>
            <person name="Marquand E."/>
            <person name="Bret-Mestries E."/>
            <person name="Morien E."/>
            <person name="Nambeesan S."/>
            <person name="Nguyen T."/>
            <person name="Pegot-Espagnet P."/>
            <person name="Pouilly N."/>
            <person name="Raftis F."/>
            <person name="Sallet E."/>
            <person name="Schiex T."/>
            <person name="Thomas J."/>
            <person name="Vandecasteele C."/>
            <person name="Vares D."/>
            <person name="Vear F."/>
            <person name="Vautrin S."/>
            <person name="Crespi M."/>
            <person name="Mangin B."/>
            <person name="Burke J.M."/>
            <person name="Salse J."/>
            <person name="Munos S."/>
            <person name="Vincourt P."/>
            <person name="Rieseberg L.H."/>
            <person name="Langlade N.B."/>
        </authorList>
    </citation>
    <scope>NUCLEOTIDE SEQUENCE [LARGE SCALE GENOMIC DNA]</scope>
    <source>
        <strain evidence="2">cv. SF193</strain>
    </source>
</reference>
<protein>
    <submittedName>
        <fullName evidence="1">Uncharacterized protein</fullName>
    </submittedName>
</protein>
<gene>
    <name evidence="1" type="ORF">HannXRQ_Chr12g0363911</name>
</gene>
<name>A0A251T1P4_HELAN</name>
<sequence>MLINQGVITVYWNKSWTRHQKGLQKWLPLPRFKCFNSRSPLPFLIDLKPITHVRALLD</sequence>
<accession>A0A251T1P4</accession>
<evidence type="ECO:0000313" key="1">
    <source>
        <dbReference type="EMBL" id="OTG04582.1"/>
    </source>
</evidence>
<proteinExistence type="predicted"/>
<dbReference type="AlphaFoldDB" id="A0A251T1P4"/>